<reference evidence="6" key="1">
    <citation type="journal article" date="2019" name="Int. J. Syst. Evol. Microbiol.">
        <title>The Global Catalogue of Microorganisms (GCM) 10K type strain sequencing project: providing services to taxonomists for standard genome sequencing and annotation.</title>
        <authorList>
            <consortium name="The Broad Institute Genomics Platform"/>
            <consortium name="The Broad Institute Genome Sequencing Center for Infectious Disease"/>
            <person name="Wu L."/>
            <person name="Ma J."/>
        </authorList>
    </citation>
    <scope>NUCLEOTIDE SEQUENCE [LARGE SCALE GENOMIC DNA]</scope>
    <source>
        <strain evidence="6">CGMCC 4.7330</strain>
    </source>
</reference>
<evidence type="ECO:0000256" key="3">
    <source>
        <dbReference type="ARBA" id="ARBA00023098"/>
    </source>
</evidence>
<keyword evidence="6" id="KW-1185">Reference proteome</keyword>
<keyword evidence="4" id="KW-0812">Transmembrane</keyword>
<evidence type="ECO:0000256" key="4">
    <source>
        <dbReference type="SAM" id="Phobius"/>
    </source>
</evidence>
<gene>
    <name evidence="5" type="ORF">ACFO0B_21280</name>
</gene>
<dbReference type="Proteomes" id="UP001595696">
    <property type="component" value="Unassembled WGS sequence"/>
</dbReference>
<feature type="transmembrane region" description="Helical" evidence="4">
    <location>
        <begin position="76"/>
        <end position="95"/>
    </location>
</feature>
<dbReference type="PANTHER" id="PTHR10272">
    <property type="entry name" value="PLATELET-ACTIVATING FACTOR ACETYLHYDROLASE"/>
    <property type="match status" value="1"/>
</dbReference>
<evidence type="ECO:0000256" key="1">
    <source>
        <dbReference type="ARBA" id="ARBA00022801"/>
    </source>
</evidence>
<dbReference type="PANTHER" id="PTHR10272:SF0">
    <property type="entry name" value="PLATELET-ACTIVATING FACTOR ACETYLHYDROLASE"/>
    <property type="match status" value="1"/>
</dbReference>
<dbReference type="Gene3D" id="3.40.50.1820">
    <property type="entry name" value="alpha/beta hydrolase"/>
    <property type="match status" value="1"/>
</dbReference>
<dbReference type="SUPFAM" id="SSF53474">
    <property type="entry name" value="alpha/beta-Hydrolases"/>
    <property type="match status" value="1"/>
</dbReference>
<sequence>MSVLDAVLVVTALLLAVGGAVVPRTARWAAPVLLPLLFAGAGIQLLLDDFVWQRVPAYALLAVATWLLLRTPRRTVPAALLVGALVPVATAVWALPPVPRLPPPDGAYPVGSTVLRWVDESRPEAATADPGDHRNIVVQAWYPAEFDSAPRQYLYLDGHGELPATVAGMPSALLSRYHLIDTHAGADVPLADDRPRWPVLLFSPGHGAPRAVYTGLLTELASRGFVVLAVDHPYEVAVTELADGTVAHGVPNSGSDAEMAAQLAVRTADLSAVLDRIGTVDSPLTGRIDTTRVAAAGHSLGGATAASASAHDQRVVAAANIDGTLYGDLPEQRLPGPYLLIDSDPARTGHSAAYLERNRKLLGGVQGGGHHYTIGRTDHIGCTDAPLFLAPPVRALAGRWFGGERSPVETRRATADLLAAVLGPPLGERPADVAAVAGRYPDVAGGPV</sequence>
<evidence type="ECO:0000313" key="5">
    <source>
        <dbReference type="EMBL" id="MFC3964523.1"/>
    </source>
</evidence>
<name>A0ABV8DX46_9NOCA</name>
<keyword evidence="3" id="KW-0443">Lipid metabolism</keyword>
<comment type="caution">
    <text evidence="5">The sequence shown here is derived from an EMBL/GenBank/DDBJ whole genome shotgun (WGS) entry which is preliminary data.</text>
</comment>
<keyword evidence="4" id="KW-1133">Transmembrane helix</keyword>
<dbReference type="RefSeq" id="WP_378614276.1">
    <property type="nucleotide sequence ID" value="NZ_JBHSAX010000017.1"/>
</dbReference>
<dbReference type="InterPro" id="IPR029058">
    <property type="entry name" value="AB_hydrolase_fold"/>
</dbReference>
<evidence type="ECO:0008006" key="7">
    <source>
        <dbReference type="Google" id="ProtNLM"/>
    </source>
</evidence>
<accession>A0ABV8DX46</accession>
<evidence type="ECO:0000313" key="6">
    <source>
        <dbReference type="Proteomes" id="UP001595696"/>
    </source>
</evidence>
<dbReference type="EMBL" id="JBHSAX010000017">
    <property type="protein sequence ID" value="MFC3964523.1"/>
    <property type="molecule type" value="Genomic_DNA"/>
</dbReference>
<keyword evidence="4" id="KW-0472">Membrane</keyword>
<evidence type="ECO:0000256" key="2">
    <source>
        <dbReference type="ARBA" id="ARBA00022963"/>
    </source>
</evidence>
<organism evidence="5 6">
    <name type="scientific">Nocardia jiangsuensis</name>
    <dbReference type="NCBI Taxonomy" id="1691563"/>
    <lineage>
        <taxon>Bacteria</taxon>
        <taxon>Bacillati</taxon>
        <taxon>Actinomycetota</taxon>
        <taxon>Actinomycetes</taxon>
        <taxon>Mycobacteriales</taxon>
        <taxon>Nocardiaceae</taxon>
        <taxon>Nocardia</taxon>
    </lineage>
</organism>
<dbReference type="Pfam" id="PF03403">
    <property type="entry name" value="PAF-AH_p_II"/>
    <property type="match status" value="2"/>
</dbReference>
<keyword evidence="1" id="KW-0378">Hydrolase</keyword>
<keyword evidence="2" id="KW-0442">Lipid degradation</keyword>
<feature type="transmembrane region" description="Helical" evidence="4">
    <location>
        <begin position="50"/>
        <end position="69"/>
    </location>
</feature>
<proteinExistence type="predicted"/>
<protein>
    <recommendedName>
        <fullName evidence="7">Platelet-activating factor acetylhydrolase</fullName>
    </recommendedName>
</protein>